<protein>
    <submittedName>
        <fullName evidence="1">Glycosyltransferase</fullName>
    </submittedName>
</protein>
<evidence type="ECO:0000313" key="2">
    <source>
        <dbReference type="Proteomes" id="UP000651475"/>
    </source>
</evidence>
<reference evidence="1 2" key="1">
    <citation type="submission" date="2020-08" db="EMBL/GenBank/DDBJ databases">
        <title>Genome public.</title>
        <authorList>
            <person name="Liu C."/>
            <person name="Sun Q."/>
        </authorList>
    </citation>
    <scope>NUCLEOTIDE SEQUENCE [LARGE SCALE GENOMIC DNA]</scope>
    <source>
        <strain evidence="1 2">NSJ-79</strain>
    </source>
</reference>
<keyword evidence="2" id="KW-1185">Reference proteome</keyword>
<accession>A0ABR7DLB4</accession>
<dbReference type="Proteomes" id="UP000651475">
    <property type="component" value="Unassembled WGS sequence"/>
</dbReference>
<dbReference type="Pfam" id="PF13692">
    <property type="entry name" value="Glyco_trans_1_4"/>
    <property type="match status" value="1"/>
</dbReference>
<comment type="caution">
    <text evidence="1">The sequence shown here is derived from an EMBL/GenBank/DDBJ whole genome shotgun (WGS) entry which is preliminary data.</text>
</comment>
<proteinExistence type="predicted"/>
<gene>
    <name evidence="1" type="ORF">H8S65_05430</name>
</gene>
<dbReference type="SUPFAM" id="SSF53756">
    <property type="entry name" value="UDP-Glycosyltransferase/glycogen phosphorylase"/>
    <property type="match status" value="1"/>
</dbReference>
<dbReference type="InterPro" id="IPR050194">
    <property type="entry name" value="Glycosyltransferase_grp1"/>
</dbReference>
<dbReference type="PANTHER" id="PTHR45947">
    <property type="entry name" value="SULFOQUINOVOSYL TRANSFERASE SQD2"/>
    <property type="match status" value="1"/>
</dbReference>
<organism evidence="1 2">
    <name type="scientific">Parabacteroides hominis</name>
    <dbReference type="NCBI Taxonomy" id="2763057"/>
    <lineage>
        <taxon>Bacteria</taxon>
        <taxon>Pseudomonadati</taxon>
        <taxon>Bacteroidota</taxon>
        <taxon>Bacteroidia</taxon>
        <taxon>Bacteroidales</taxon>
        <taxon>Tannerellaceae</taxon>
        <taxon>Parabacteroides</taxon>
    </lineage>
</organism>
<sequence>MKNRDFIITSLQPWDIEIGSTIKNTALEISKTNRVLYINTPMDYSTRFRGNKNAAWKHRMDVVKKRVSPIRQINERMWVADCPFCVFPVGGLPTACLFDTVNRINNKMIADYICKVASRFGFTDYIHLIDTDIYRSQYLKEYIKPALSIYYCRDFVIGQPYWKKNGARLEAMLAAKLDIVLTNSTQFAIRFKKYNLNTFPIETGVNLELYDARKKWEVPEDLKHIPSPIIGYVGSVIALRLDCNLLMDVAQSRSQYNFVFIGPEDETFSNHPLHRLPNVYFLGKKRVETLPAYITGCDVCINPQIINDITDGNYPLKVDEYLAMGKPIVATSTHTMRDIFAEYAYLPANTEEYLQALDAALKECGDKNKEEQRIRFAHTHSWQHSVQKIYNIIEQFQAF</sequence>
<dbReference type="PANTHER" id="PTHR45947:SF3">
    <property type="entry name" value="SULFOQUINOVOSYL TRANSFERASE SQD2"/>
    <property type="match status" value="1"/>
</dbReference>
<dbReference type="Gene3D" id="3.40.50.2000">
    <property type="entry name" value="Glycogen Phosphorylase B"/>
    <property type="match status" value="1"/>
</dbReference>
<evidence type="ECO:0000313" key="1">
    <source>
        <dbReference type="EMBL" id="MBC5632214.1"/>
    </source>
</evidence>
<dbReference type="RefSeq" id="WP_186928992.1">
    <property type="nucleotide sequence ID" value="NZ_JACOOJ010000006.1"/>
</dbReference>
<dbReference type="EMBL" id="JACOOJ010000006">
    <property type="protein sequence ID" value="MBC5632214.1"/>
    <property type="molecule type" value="Genomic_DNA"/>
</dbReference>
<name>A0ABR7DLB4_9BACT</name>